<keyword evidence="3" id="KW-1185">Reference proteome</keyword>
<reference evidence="2 3" key="1">
    <citation type="submission" date="2021-04" db="EMBL/GenBank/DDBJ databases">
        <authorList>
            <person name="Bliznina A."/>
        </authorList>
    </citation>
    <scope>NUCLEOTIDE SEQUENCE [LARGE SCALE GENOMIC DNA]</scope>
</reference>
<dbReference type="Proteomes" id="UP001158576">
    <property type="component" value="Chromosome XSR"/>
</dbReference>
<proteinExistence type="predicted"/>
<evidence type="ECO:0000313" key="3">
    <source>
        <dbReference type="Proteomes" id="UP001158576"/>
    </source>
</evidence>
<protein>
    <submittedName>
        <fullName evidence="2">Oidioi.mRNA.OKI2018_I69.XSR.g15885.t2.cds</fullName>
    </submittedName>
</protein>
<organism evidence="2 3">
    <name type="scientific">Oikopleura dioica</name>
    <name type="common">Tunicate</name>
    <dbReference type="NCBI Taxonomy" id="34765"/>
    <lineage>
        <taxon>Eukaryota</taxon>
        <taxon>Metazoa</taxon>
        <taxon>Chordata</taxon>
        <taxon>Tunicata</taxon>
        <taxon>Appendicularia</taxon>
        <taxon>Copelata</taxon>
        <taxon>Oikopleuridae</taxon>
        <taxon>Oikopleura</taxon>
    </lineage>
</organism>
<feature type="compositionally biased region" description="Basic and acidic residues" evidence="1">
    <location>
        <begin position="7"/>
        <end position="24"/>
    </location>
</feature>
<feature type="compositionally biased region" description="Low complexity" evidence="1">
    <location>
        <begin position="74"/>
        <end position="95"/>
    </location>
</feature>
<feature type="region of interest" description="Disordered" evidence="1">
    <location>
        <begin position="1"/>
        <end position="30"/>
    </location>
</feature>
<feature type="region of interest" description="Disordered" evidence="1">
    <location>
        <begin position="43"/>
        <end position="112"/>
    </location>
</feature>
<sequence length="123" mass="13864">MYSRINTDADKQKRFVATSDRKPESGNYHPLVGRITTLRKVAADPSPKCSPCESPVISTPSTIGSIRRSITPDYSSRSSSRSSFSSRGSSYSRRSSYSRDRSYSSRSSRSRSYSVYFLLQRQL</sequence>
<dbReference type="EMBL" id="OU015569">
    <property type="protein sequence ID" value="CAG5098683.1"/>
    <property type="molecule type" value="Genomic_DNA"/>
</dbReference>
<evidence type="ECO:0000313" key="2">
    <source>
        <dbReference type="EMBL" id="CAG5098683.1"/>
    </source>
</evidence>
<name>A0ABN7SKN5_OIKDI</name>
<accession>A0ABN7SKN5</accession>
<gene>
    <name evidence="2" type="ORF">OKIOD_LOCUS7443</name>
</gene>
<evidence type="ECO:0000256" key="1">
    <source>
        <dbReference type="SAM" id="MobiDB-lite"/>
    </source>
</evidence>